<feature type="region of interest" description="Disordered" evidence="1">
    <location>
        <begin position="184"/>
        <end position="242"/>
    </location>
</feature>
<feature type="compositionally biased region" description="Gly residues" evidence="1">
    <location>
        <begin position="97"/>
        <end position="109"/>
    </location>
</feature>
<feature type="compositionally biased region" description="Gly residues" evidence="1">
    <location>
        <begin position="36"/>
        <end position="45"/>
    </location>
</feature>
<feature type="non-terminal residue" evidence="3">
    <location>
        <position position="450"/>
    </location>
</feature>
<reference evidence="3 4" key="1">
    <citation type="journal article" date="2018" name="Evol. Lett.">
        <title>Horizontal gene cluster transfer increased hallucinogenic mushroom diversity.</title>
        <authorList>
            <person name="Reynolds H.T."/>
            <person name="Vijayakumar V."/>
            <person name="Gluck-Thaler E."/>
            <person name="Korotkin H.B."/>
            <person name="Matheny P.B."/>
            <person name="Slot J.C."/>
        </authorList>
    </citation>
    <scope>NUCLEOTIDE SEQUENCE [LARGE SCALE GENOMIC DNA]</scope>
    <source>
        <strain evidence="3 4">SRW20</strain>
    </source>
</reference>
<evidence type="ECO:0000313" key="3">
    <source>
        <dbReference type="EMBL" id="PPQ83252.1"/>
    </source>
</evidence>
<feature type="compositionally biased region" description="Basic residues" evidence="1">
    <location>
        <begin position="221"/>
        <end position="237"/>
    </location>
</feature>
<feature type="region of interest" description="Disordered" evidence="1">
    <location>
        <begin position="88"/>
        <end position="147"/>
    </location>
</feature>
<gene>
    <name evidence="3" type="ORF">CVT26_015042</name>
</gene>
<feature type="compositionally biased region" description="Polar residues" evidence="1">
    <location>
        <begin position="14"/>
        <end position="26"/>
    </location>
</feature>
<organism evidence="3 4">
    <name type="scientific">Gymnopilus dilepis</name>
    <dbReference type="NCBI Taxonomy" id="231916"/>
    <lineage>
        <taxon>Eukaryota</taxon>
        <taxon>Fungi</taxon>
        <taxon>Dikarya</taxon>
        <taxon>Basidiomycota</taxon>
        <taxon>Agaricomycotina</taxon>
        <taxon>Agaricomycetes</taxon>
        <taxon>Agaricomycetidae</taxon>
        <taxon>Agaricales</taxon>
        <taxon>Agaricineae</taxon>
        <taxon>Hymenogastraceae</taxon>
        <taxon>Gymnopilus</taxon>
    </lineage>
</organism>
<evidence type="ECO:0000313" key="4">
    <source>
        <dbReference type="Proteomes" id="UP000284706"/>
    </source>
</evidence>
<proteinExistence type="predicted"/>
<keyword evidence="4" id="KW-1185">Reference proteome</keyword>
<evidence type="ECO:0000259" key="2">
    <source>
        <dbReference type="Pfam" id="PF20415"/>
    </source>
</evidence>
<dbReference type="InParanoid" id="A0A409WXM9"/>
<dbReference type="STRING" id="231916.A0A409WXM9"/>
<evidence type="ECO:0000256" key="1">
    <source>
        <dbReference type="SAM" id="MobiDB-lite"/>
    </source>
</evidence>
<dbReference type="AlphaFoldDB" id="A0A409WXM9"/>
<comment type="caution">
    <text evidence="3">The sequence shown here is derived from an EMBL/GenBank/DDBJ whole genome shotgun (WGS) entry which is preliminary data.</text>
</comment>
<feature type="region of interest" description="Disordered" evidence="1">
    <location>
        <begin position="14"/>
        <end position="53"/>
    </location>
</feature>
<protein>
    <recommendedName>
        <fullName evidence="2">DUF6699 domain-containing protein</fullName>
    </recommendedName>
</protein>
<feature type="domain" description="DUF6699" evidence="2">
    <location>
        <begin position="344"/>
        <end position="450"/>
    </location>
</feature>
<dbReference type="InterPro" id="IPR046522">
    <property type="entry name" value="DUF6699"/>
</dbReference>
<dbReference type="Proteomes" id="UP000284706">
    <property type="component" value="Unassembled WGS sequence"/>
</dbReference>
<sequence>MYYYYSTSEWPRRQYNGTPYPHNTQLPTSAGPGWAPSGGVGGGAPAPGPGWPTTPLTAPPMNTAHSWAYGQGTSTPNSPWHTPAWGQTRETGWGAHTPGGAGGTGGGAWGAAPPQSPYVPWGQPSPYTAPAGVPPASPYDSASGQPITGGWFGTGGAAAAAAATGGGGGWGGGVWQDGVWIAEKKHKKRRSDHGHGHGGFGHERHHDSDSEEPNYFGRSTSMRRTHSNRASPRRSKSLQRSASWGNANANGYANANANGAWGGWTGGGWWGDTPPQYAQNDLFDAHNLARRPRDWRPDYSPRGGLGAYIPKIGNKSWTTVKEWSDPVRRSLHPLLAHDPANPPIYYDLRSPTFDPRDVSFLNLPSRRAANQIDFAQLALQPSSAFMRIFHPKLPWYIDVSQSHPNGVTVFDVLGQMHAQLHASIHPRHFWNEELGEAERGVLTRTFQERV</sequence>
<dbReference type="OrthoDB" id="3265169at2759"/>
<dbReference type="EMBL" id="NHYE01004636">
    <property type="protein sequence ID" value="PPQ83252.1"/>
    <property type="molecule type" value="Genomic_DNA"/>
</dbReference>
<dbReference type="Pfam" id="PF20415">
    <property type="entry name" value="DUF6699"/>
    <property type="match status" value="1"/>
</dbReference>
<accession>A0A409WXM9</accession>
<name>A0A409WXM9_9AGAR</name>